<proteinExistence type="predicted"/>
<accession>A0ABX1GMA8</accession>
<evidence type="ECO:0000313" key="1">
    <source>
        <dbReference type="EMBL" id="NKI31057.1"/>
    </source>
</evidence>
<dbReference type="Gene3D" id="3.30.56.110">
    <property type="entry name" value="Protein of unknown function DUF2237"/>
    <property type="match status" value="1"/>
</dbReference>
<comment type="caution">
    <text evidence="1">The sequence shown here is derived from an EMBL/GenBank/DDBJ whole genome shotgun (WGS) entry which is preliminary data.</text>
</comment>
<dbReference type="PANTHER" id="PTHR37466:SF1">
    <property type="entry name" value="SLR1628 PROTEIN"/>
    <property type="match status" value="1"/>
</dbReference>
<evidence type="ECO:0000313" key="2">
    <source>
        <dbReference type="Proteomes" id="UP000718451"/>
    </source>
</evidence>
<dbReference type="Pfam" id="PF09996">
    <property type="entry name" value="DUF2237"/>
    <property type="match status" value="1"/>
</dbReference>
<dbReference type="InterPro" id="IPR018714">
    <property type="entry name" value="DUF2237"/>
</dbReference>
<name>A0ABX1GMA8_9FLAO</name>
<dbReference type="Proteomes" id="UP000718451">
    <property type="component" value="Unassembled WGS sequence"/>
</dbReference>
<organism evidence="1 2">
    <name type="scientific">Croceivirga thetidis</name>
    <dbReference type="NCBI Taxonomy" id="2721623"/>
    <lineage>
        <taxon>Bacteria</taxon>
        <taxon>Pseudomonadati</taxon>
        <taxon>Bacteroidota</taxon>
        <taxon>Flavobacteriia</taxon>
        <taxon>Flavobacteriales</taxon>
        <taxon>Flavobacteriaceae</taxon>
        <taxon>Croceivirga</taxon>
    </lineage>
</organism>
<keyword evidence="2" id="KW-1185">Reference proteome</keyword>
<dbReference type="PANTHER" id="PTHR37466">
    <property type="entry name" value="SLR1628 PROTEIN"/>
    <property type="match status" value="1"/>
</dbReference>
<sequence>MILEKNVLGTELEACCFEPKTGFYRDGFCKTGIDDVGTHVVCSIMTEEFLRFSNSRGNDLSTPIPYYQFPGLKPGDKWCLCVSRWKEAYEAGLAPFVILEATHEKALNYVTFEMLLEHKYVPL</sequence>
<dbReference type="EMBL" id="JAAWWL010000001">
    <property type="protein sequence ID" value="NKI31057.1"/>
    <property type="molecule type" value="Genomic_DNA"/>
</dbReference>
<protein>
    <submittedName>
        <fullName evidence="1">DUF2237 domain-containing protein</fullName>
    </submittedName>
</protein>
<gene>
    <name evidence="1" type="ORF">HCU67_03820</name>
</gene>
<reference evidence="1 2" key="1">
    <citation type="submission" date="2020-04" db="EMBL/GenBank/DDBJ databases">
        <authorList>
            <person name="Yoon J."/>
        </authorList>
    </citation>
    <scope>NUCLEOTIDE SEQUENCE [LARGE SCALE GENOMIC DNA]</scope>
    <source>
        <strain evidence="1 2">DJ-13</strain>
    </source>
</reference>